<evidence type="ECO:0000313" key="1">
    <source>
        <dbReference type="EMBL" id="OKP86059.1"/>
    </source>
</evidence>
<evidence type="ECO:0008006" key="3">
    <source>
        <dbReference type="Google" id="ProtNLM"/>
    </source>
</evidence>
<dbReference type="RefSeq" id="WP_074087017.1">
    <property type="nucleotide sequence ID" value="NZ_LVWI01000041.1"/>
</dbReference>
<gene>
    <name evidence="1" type="ORF">A3844_15005</name>
</gene>
<keyword evidence="2" id="KW-1185">Reference proteome</keyword>
<dbReference type="InterPro" id="IPR029076">
    <property type="entry name" value="Imm47"/>
</dbReference>
<proteinExistence type="predicted"/>
<dbReference type="Pfam" id="PF15573">
    <property type="entry name" value="Imm47"/>
    <property type="match status" value="1"/>
</dbReference>
<reference evidence="1 2" key="1">
    <citation type="submission" date="2016-03" db="EMBL/GenBank/DDBJ databases">
        <authorList>
            <person name="Sant'Anna F.H."/>
            <person name="Ambrosini A."/>
            <person name="Souza R."/>
            <person name="Bach E."/>
            <person name="Fernandes G."/>
            <person name="Balsanelli E."/>
            <person name="Baura V.A."/>
            <person name="Souza E.M."/>
            <person name="Passaglia L."/>
        </authorList>
    </citation>
    <scope>NUCLEOTIDE SEQUENCE [LARGE SCALE GENOMIC DNA]</scope>
    <source>
        <strain evidence="1 2">P26E</strain>
    </source>
</reference>
<dbReference type="EMBL" id="LVWI01000041">
    <property type="protein sequence ID" value="OKP86059.1"/>
    <property type="molecule type" value="Genomic_DNA"/>
</dbReference>
<evidence type="ECO:0000313" key="2">
    <source>
        <dbReference type="Proteomes" id="UP000186058"/>
    </source>
</evidence>
<sequence length="265" mass="30195">MGQSSNLIKSNWYGEKNSSDDIASLRNSLKQATTEHDNMLLIIDLLKLGDFTVKEKMLQIMNTTKDENIMNLCIRLFCSVASHKDLLNSGNLLFLSDLSEYNADTFAASALYTLSYDAVPYLLAMLEEWEDTNVEGTIRNSLDIFLNYSDELTEEAPVEEIGNFYLDYIKKVELDNYYYYGDPAFPGSLAKKIIEKSVISLNNTIPIQTNVIPSLLSIWSGVKCPVQYDTIVDVDQLGDVYRYVDIISKMEWEIGSKYFYGHRVL</sequence>
<dbReference type="Proteomes" id="UP000186058">
    <property type="component" value="Unassembled WGS sequence"/>
</dbReference>
<protein>
    <recommendedName>
        <fullName evidence="3">Immunity protein 30 domain-containing protein</fullName>
    </recommendedName>
</protein>
<accession>A0ABX3ER98</accession>
<comment type="caution">
    <text evidence="1">The sequence shown here is derived from an EMBL/GenBank/DDBJ whole genome shotgun (WGS) entry which is preliminary data.</text>
</comment>
<organism evidence="1 2">
    <name type="scientific">Paenibacillus helianthi</name>
    <dbReference type="NCBI Taxonomy" id="1349432"/>
    <lineage>
        <taxon>Bacteria</taxon>
        <taxon>Bacillati</taxon>
        <taxon>Bacillota</taxon>
        <taxon>Bacilli</taxon>
        <taxon>Bacillales</taxon>
        <taxon>Paenibacillaceae</taxon>
        <taxon>Paenibacillus</taxon>
    </lineage>
</organism>
<name>A0ABX3ER98_9BACL</name>